<name>A0A014PK41_9HYPO</name>
<organism evidence="2 3">
    <name type="scientific">Metarhizium robertsii</name>
    <dbReference type="NCBI Taxonomy" id="568076"/>
    <lineage>
        <taxon>Eukaryota</taxon>
        <taxon>Fungi</taxon>
        <taxon>Dikarya</taxon>
        <taxon>Ascomycota</taxon>
        <taxon>Pezizomycotina</taxon>
        <taxon>Sordariomycetes</taxon>
        <taxon>Hypocreomycetidae</taxon>
        <taxon>Hypocreales</taxon>
        <taxon>Clavicipitaceae</taxon>
        <taxon>Metarhizium</taxon>
    </lineage>
</organism>
<protein>
    <recommendedName>
        <fullName evidence="4">NLP/P60 protein</fullName>
    </recommendedName>
</protein>
<proteinExistence type="predicted"/>
<dbReference type="OrthoDB" id="2251794at2759"/>
<evidence type="ECO:0000256" key="1">
    <source>
        <dbReference type="SAM" id="SignalP"/>
    </source>
</evidence>
<dbReference type="Proteomes" id="UP000030151">
    <property type="component" value="Unassembled WGS sequence"/>
</dbReference>
<evidence type="ECO:0008006" key="4">
    <source>
        <dbReference type="Google" id="ProtNLM"/>
    </source>
</evidence>
<dbReference type="AlphaFoldDB" id="A0A014PK41"/>
<evidence type="ECO:0000313" key="3">
    <source>
        <dbReference type="Proteomes" id="UP000030151"/>
    </source>
</evidence>
<dbReference type="HOGENOM" id="CLU_101421_0_0_1"/>
<keyword evidence="1" id="KW-0732">Signal</keyword>
<dbReference type="EMBL" id="JELW01000053">
    <property type="protein sequence ID" value="EXU96186.1"/>
    <property type="molecule type" value="Genomic_DNA"/>
</dbReference>
<evidence type="ECO:0000313" key="2">
    <source>
        <dbReference type="EMBL" id="EXU96186.1"/>
    </source>
</evidence>
<gene>
    <name evidence="2" type="ORF">X797_010686</name>
</gene>
<dbReference type="eggNOG" id="ENOG502SMB6">
    <property type="taxonomic scope" value="Eukaryota"/>
</dbReference>
<feature type="chain" id="PRO_5001474476" description="NLP/P60 protein" evidence="1">
    <location>
        <begin position="20"/>
        <end position="172"/>
    </location>
</feature>
<sequence length="172" mass="17817">MKFTNLLAYLVVGVTAAVASPVPKPEAALSNLPSLNAAQSGYAKSIIAKAKAAGVQRHGCQAAIATGLVESKLLMYANNAVPASLTYRHGGISSDNDSIGIFQQRASVYKNIACSMDAGCSAGQFFSQMKRIGGWQTLSVGALCQKIQQSSFPDRYEKQVAAAASICAAGGL</sequence>
<comment type="caution">
    <text evidence="2">The sequence shown here is derived from an EMBL/GenBank/DDBJ whole genome shotgun (WGS) entry which is preliminary data.</text>
</comment>
<reference evidence="2 3" key="1">
    <citation type="submission" date="2014-02" db="EMBL/GenBank/DDBJ databases">
        <title>The genome sequence of the entomopathogenic fungus Metarhizium robertsii ARSEF 2575.</title>
        <authorList>
            <person name="Giuliano Garisto Donzelli B."/>
            <person name="Roe B.A."/>
            <person name="Macmil S.L."/>
            <person name="Krasnoff S.B."/>
            <person name="Gibson D.M."/>
        </authorList>
    </citation>
    <scope>NUCLEOTIDE SEQUENCE [LARGE SCALE GENOMIC DNA]</scope>
    <source>
        <strain evidence="2 3">ARSEF 2575</strain>
    </source>
</reference>
<feature type="signal peptide" evidence="1">
    <location>
        <begin position="1"/>
        <end position="19"/>
    </location>
</feature>
<accession>A0A014PK41</accession>